<keyword evidence="7 17" id="KW-1133">Transmembrane helix</keyword>
<reference evidence="19" key="1">
    <citation type="submission" date="2020-07" db="EMBL/GenBank/DDBJ databases">
        <authorList>
            <person name="Lin J."/>
        </authorList>
    </citation>
    <scope>NUCLEOTIDE SEQUENCE</scope>
</reference>
<comment type="similarity">
    <text evidence="2 15">Belongs to the glutamate-gated ion channel (TC 1.A.10.1) family.</text>
</comment>
<dbReference type="AlphaFoldDB" id="A0A6V7P414"/>
<dbReference type="InterPro" id="IPR017103">
    <property type="entry name" value="Iontropic_Glu_rcpt_pln"/>
</dbReference>
<dbReference type="InterPro" id="IPR044440">
    <property type="entry name" value="GABAb_receptor_plant_PBP1"/>
</dbReference>
<keyword evidence="16" id="KW-1015">Disulfide bond</keyword>
<dbReference type="GO" id="GO:0015276">
    <property type="term" value="F:ligand-gated monoatomic ion channel activity"/>
    <property type="evidence" value="ECO:0007669"/>
    <property type="project" value="InterPro"/>
</dbReference>
<dbReference type="CDD" id="cd13686">
    <property type="entry name" value="GluR_Plant"/>
    <property type="match status" value="1"/>
</dbReference>
<evidence type="ECO:0000256" key="11">
    <source>
        <dbReference type="ARBA" id="ARBA00023180"/>
    </source>
</evidence>
<dbReference type="FunFam" id="3.40.190.10:FF:000195">
    <property type="entry name" value="Glutamate receptor 2.7"/>
    <property type="match status" value="1"/>
</dbReference>
<evidence type="ECO:0000256" key="16">
    <source>
        <dbReference type="PIRSR" id="PIRSR037090-50"/>
    </source>
</evidence>
<comment type="subcellular location">
    <subcellularLocation>
        <location evidence="1">Membrane</location>
        <topology evidence="1">Multi-pass membrane protein</topology>
    </subcellularLocation>
</comment>
<dbReference type="InterPro" id="IPR019594">
    <property type="entry name" value="Glu/Gly-bd"/>
</dbReference>
<evidence type="ECO:0000256" key="5">
    <source>
        <dbReference type="ARBA" id="ARBA00022692"/>
    </source>
</evidence>
<dbReference type="GO" id="GO:0016020">
    <property type="term" value="C:membrane"/>
    <property type="evidence" value="ECO:0007669"/>
    <property type="project" value="UniProtKB-SubCell"/>
</dbReference>
<dbReference type="PIRSF" id="PIRSF037090">
    <property type="entry name" value="Iontro_Glu-like_rcpt_pln"/>
    <property type="match status" value="1"/>
</dbReference>
<feature type="disulfide bond" evidence="16">
    <location>
        <begin position="715"/>
        <end position="771"/>
    </location>
</feature>
<keyword evidence="8 15" id="KW-0406">Ion transport</keyword>
<gene>
    <name evidence="19" type="ORF">CB5_LOCUS8782</name>
</gene>
<dbReference type="Pfam" id="PF01094">
    <property type="entry name" value="ANF_receptor"/>
    <property type="match status" value="1"/>
</dbReference>
<evidence type="ECO:0000256" key="17">
    <source>
        <dbReference type="SAM" id="Phobius"/>
    </source>
</evidence>
<evidence type="ECO:0000256" key="3">
    <source>
        <dbReference type="ARBA" id="ARBA00011095"/>
    </source>
</evidence>
<evidence type="ECO:0000256" key="12">
    <source>
        <dbReference type="ARBA" id="ARBA00023286"/>
    </source>
</evidence>
<evidence type="ECO:0000256" key="10">
    <source>
        <dbReference type="ARBA" id="ARBA00023170"/>
    </source>
</evidence>
<evidence type="ECO:0000256" key="13">
    <source>
        <dbReference type="ARBA" id="ARBA00023303"/>
    </source>
</evidence>
<keyword evidence="13 15" id="KW-0407">Ion channel</keyword>
<comment type="function">
    <text evidence="15">Glutamate-gated receptor that probably acts as non-selective cation channel.</text>
</comment>
<evidence type="ECO:0000256" key="1">
    <source>
        <dbReference type="ARBA" id="ARBA00004141"/>
    </source>
</evidence>
<protein>
    <recommendedName>
        <fullName evidence="15">Glutamate receptor</fullName>
    </recommendedName>
</protein>
<dbReference type="SUPFAM" id="SSF53850">
    <property type="entry name" value="Periplasmic binding protein-like II"/>
    <property type="match status" value="1"/>
</dbReference>
<dbReference type="FunFam" id="3.40.50.2300:FF:000188">
    <property type="entry name" value="Glutamate receptor"/>
    <property type="match status" value="1"/>
</dbReference>
<dbReference type="InterPro" id="IPR001828">
    <property type="entry name" value="ANF_lig-bd_rcpt"/>
</dbReference>
<keyword evidence="11" id="KW-0325">Glycoprotein</keyword>
<dbReference type="CDD" id="cd19990">
    <property type="entry name" value="PBP1_GABAb_receptor_plant"/>
    <property type="match status" value="1"/>
</dbReference>
<keyword evidence="4 15" id="KW-0813">Transport</keyword>
<dbReference type="InterPro" id="IPR015683">
    <property type="entry name" value="Ionotropic_Glu_rcpt"/>
</dbReference>
<dbReference type="Gene3D" id="3.40.190.10">
    <property type="entry name" value="Periplasmic binding protein-like II"/>
    <property type="match status" value="2"/>
</dbReference>
<evidence type="ECO:0000256" key="6">
    <source>
        <dbReference type="ARBA" id="ARBA00022729"/>
    </source>
</evidence>
<comment type="subunit">
    <text evidence="3">May form heteromers.</text>
</comment>
<comment type="function">
    <text evidence="14">Glutamate-gated receptor that probably acts as a non-selective cation channel. May be involved in light-signal transduction and calcium homeostasis via the regulation of calcium influx into cells.</text>
</comment>
<dbReference type="Gene3D" id="3.40.50.2300">
    <property type="match status" value="3"/>
</dbReference>
<dbReference type="SUPFAM" id="SSF53822">
    <property type="entry name" value="Periplasmic binding protein-like I"/>
    <property type="match status" value="1"/>
</dbReference>
<evidence type="ECO:0000256" key="4">
    <source>
        <dbReference type="ARBA" id="ARBA00022448"/>
    </source>
</evidence>
<proteinExistence type="inferred from homology"/>
<dbReference type="InterPro" id="IPR001320">
    <property type="entry name" value="Iontro_rcpt_C"/>
</dbReference>
<feature type="transmembrane region" description="Helical" evidence="17">
    <location>
        <begin position="577"/>
        <end position="595"/>
    </location>
</feature>
<dbReference type="Pfam" id="PF00060">
    <property type="entry name" value="Lig_chan"/>
    <property type="match status" value="1"/>
</dbReference>
<accession>A0A6V7P414</accession>
<evidence type="ECO:0000313" key="19">
    <source>
        <dbReference type="EMBL" id="CAD1825571.1"/>
    </source>
</evidence>
<name>A0A6V7P414_ANACO</name>
<evidence type="ECO:0000256" key="7">
    <source>
        <dbReference type="ARBA" id="ARBA00022989"/>
    </source>
</evidence>
<keyword evidence="9 15" id="KW-0472">Membrane</keyword>
<keyword evidence="6" id="KW-0732">Signal</keyword>
<dbReference type="SMART" id="SM00079">
    <property type="entry name" value="PBPe"/>
    <property type="match status" value="1"/>
</dbReference>
<keyword evidence="10 15" id="KW-0675">Receptor</keyword>
<evidence type="ECO:0000256" key="8">
    <source>
        <dbReference type="ARBA" id="ARBA00023065"/>
    </source>
</evidence>
<evidence type="ECO:0000259" key="18">
    <source>
        <dbReference type="SMART" id="SM00079"/>
    </source>
</evidence>
<dbReference type="Pfam" id="PF10613">
    <property type="entry name" value="Lig_chan-Glu_bd"/>
    <property type="match status" value="1"/>
</dbReference>
<sequence>MVLDLIVYCYLLCFFVFAGVGGRFVDAATVVNVGALLDLESVGGKASLASIELAVEDFYAAHGDFASRVVVHARDSKADDVSAASAAIDLLKNVQVQAIVGPPTSAQAAFIAGLGSRTRVPILSFSATSPTVSPARAPFFVRTALNDASQVGAVAAAAALFAWREAVPVYEDSDYGSGVIPSLVDALQSVAGARVPYRSAVPPGATDARIAAELYKLMLMETRVFVVHMAPELASRLFIMARELGMMSEGHAWIVTDGVAAALDALAPNAIAAMQGVVGVRPHVPPSRKLVDFAARFAAKFPAPTVIQLWAYDTVTALAMAAEDAAVLRTPIEYFRTNDNDDAATDIGRLGVSRAGDALLAAILNTSFDGLSGRFRMVGGQLQATAFEVVNVVGKSYRQVGFWRPGQGLSKVLEGSGRSTGELRSVIWPGDTAAAPRGWEIPAAGRRLWIGVPVKHGFGEFVKVGTDPVTGRVSVTGYCIDVFDAVIRALPYAVLYEYVPFDDKHGEGTTCYDDLVYQVYLKNFDAVVGDTTIVANRSQYVDFTLPYTESGVAMVVPMRDKRSKSMWIFLKPLKEDLWIAAIALFVFTGFMIWAIEQEKLLRSLSKFALINWMLVAWLLEKNYNASLTSMMTVEQLQPTVSDVNELLKNGHYVGYQEGSFVINLLKSLHFDERKLKPYRTPDEYIEGLSRGSWNGGVAAIFDEIPYLKLFLSQHCDDYDMVGRIYKTGGFGFVFPRNSPLVADVSQAVLNVTEGDTIMEIERKWFGDQLSCSGQRSSLTSTTLDLQSFRGVFIITIAL</sequence>
<keyword evidence="5 17" id="KW-0812">Transmembrane</keyword>
<dbReference type="PANTHER" id="PTHR34836">
    <property type="entry name" value="OS06G0188250 PROTEIN"/>
    <property type="match status" value="1"/>
</dbReference>
<feature type="domain" description="Ionotropic glutamate receptor C-terminal" evidence="18">
    <location>
        <begin position="447"/>
        <end position="767"/>
    </location>
</feature>
<evidence type="ECO:0000256" key="15">
    <source>
        <dbReference type="PIRNR" id="PIRNR037090"/>
    </source>
</evidence>
<dbReference type="FunFam" id="3.40.190.10:FF:000103">
    <property type="entry name" value="Glutamate receptor"/>
    <property type="match status" value="1"/>
</dbReference>
<organism evidence="19">
    <name type="scientific">Ananas comosus var. bracteatus</name>
    <name type="common">red pineapple</name>
    <dbReference type="NCBI Taxonomy" id="296719"/>
    <lineage>
        <taxon>Eukaryota</taxon>
        <taxon>Viridiplantae</taxon>
        <taxon>Streptophyta</taxon>
        <taxon>Embryophyta</taxon>
        <taxon>Tracheophyta</taxon>
        <taxon>Spermatophyta</taxon>
        <taxon>Magnoliopsida</taxon>
        <taxon>Liliopsida</taxon>
        <taxon>Poales</taxon>
        <taxon>Bromeliaceae</taxon>
        <taxon>Bromelioideae</taxon>
        <taxon>Ananas</taxon>
    </lineage>
</organism>
<dbReference type="PANTHER" id="PTHR34836:SF1">
    <property type="entry name" value="OS09G0428600 PROTEIN"/>
    <property type="match status" value="1"/>
</dbReference>
<evidence type="ECO:0000256" key="9">
    <source>
        <dbReference type="ARBA" id="ARBA00023136"/>
    </source>
</evidence>
<evidence type="ECO:0000256" key="2">
    <source>
        <dbReference type="ARBA" id="ARBA00008685"/>
    </source>
</evidence>
<dbReference type="EMBL" id="LR862145">
    <property type="protein sequence ID" value="CAD1825571.1"/>
    <property type="molecule type" value="Genomic_DNA"/>
</dbReference>
<keyword evidence="12 15" id="KW-1071">Ligand-gated ion channel</keyword>
<dbReference type="InterPro" id="IPR028082">
    <property type="entry name" value="Peripla_BP_I"/>
</dbReference>
<evidence type="ECO:0000256" key="14">
    <source>
        <dbReference type="ARBA" id="ARBA00049638"/>
    </source>
</evidence>